<evidence type="ECO:0000313" key="1">
    <source>
        <dbReference type="EMBL" id="KAF2193107.1"/>
    </source>
</evidence>
<dbReference type="Proteomes" id="UP000800200">
    <property type="component" value="Unassembled WGS sequence"/>
</dbReference>
<accession>A0A6A6ELQ9</accession>
<gene>
    <name evidence="1" type="ORF">K469DRAFT_693163</name>
</gene>
<reference evidence="1" key="1">
    <citation type="journal article" date="2020" name="Stud. Mycol.">
        <title>101 Dothideomycetes genomes: a test case for predicting lifestyles and emergence of pathogens.</title>
        <authorList>
            <person name="Haridas S."/>
            <person name="Albert R."/>
            <person name="Binder M."/>
            <person name="Bloem J."/>
            <person name="Labutti K."/>
            <person name="Salamov A."/>
            <person name="Andreopoulos B."/>
            <person name="Baker S."/>
            <person name="Barry K."/>
            <person name="Bills G."/>
            <person name="Bluhm B."/>
            <person name="Cannon C."/>
            <person name="Castanera R."/>
            <person name="Culley D."/>
            <person name="Daum C."/>
            <person name="Ezra D."/>
            <person name="Gonzalez J."/>
            <person name="Henrissat B."/>
            <person name="Kuo A."/>
            <person name="Liang C."/>
            <person name="Lipzen A."/>
            <person name="Lutzoni F."/>
            <person name="Magnuson J."/>
            <person name="Mondo S."/>
            <person name="Nolan M."/>
            <person name="Ohm R."/>
            <person name="Pangilinan J."/>
            <person name="Park H.-J."/>
            <person name="Ramirez L."/>
            <person name="Alfaro M."/>
            <person name="Sun H."/>
            <person name="Tritt A."/>
            <person name="Yoshinaga Y."/>
            <person name="Zwiers L.-H."/>
            <person name="Turgeon B."/>
            <person name="Goodwin S."/>
            <person name="Spatafora J."/>
            <person name="Crous P."/>
            <person name="Grigoriev I."/>
        </authorList>
    </citation>
    <scope>NUCLEOTIDE SEQUENCE</scope>
    <source>
        <strain evidence="1">CBS 207.26</strain>
    </source>
</reference>
<evidence type="ECO:0000313" key="2">
    <source>
        <dbReference type="Proteomes" id="UP000800200"/>
    </source>
</evidence>
<protein>
    <submittedName>
        <fullName evidence="1">Uncharacterized protein</fullName>
    </submittedName>
</protein>
<organism evidence="1 2">
    <name type="scientific">Zopfia rhizophila CBS 207.26</name>
    <dbReference type="NCBI Taxonomy" id="1314779"/>
    <lineage>
        <taxon>Eukaryota</taxon>
        <taxon>Fungi</taxon>
        <taxon>Dikarya</taxon>
        <taxon>Ascomycota</taxon>
        <taxon>Pezizomycotina</taxon>
        <taxon>Dothideomycetes</taxon>
        <taxon>Dothideomycetes incertae sedis</taxon>
        <taxon>Zopfiaceae</taxon>
        <taxon>Zopfia</taxon>
    </lineage>
</organism>
<dbReference type="EMBL" id="ML994614">
    <property type="protein sequence ID" value="KAF2193107.1"/>
    <property type="molecule type" value="Genomic_DNA"/>
</dbReference>
<dbReference type="AlphaFoldDB" id="A0A6A6ELQ9"/>
<name>A0A6A6ELQ9_9PEZI</name>
<sequence>MPRSPDEDRRAARTEGLSAYWIGNSCLSKEKEIEENVWRISDVICGAQVVAVIVSPTVMSSVSMTKNKVLRDWDDRRWTFPEVLLGPKGKSINAYTTEDPEILVQQWCRLRKDRFLKLVWGDVPVARQRLITMREI</sequence>
<keyword evidence="2" id="KW-1185">Reference proteome</keyword>
<proteinExistence type="predicted"/>